<gene>
    <name evidence="2" type="ORF">LPLAT_LOCUS4988</name>
</gene>
<feature type="region of interest" description="Disordered" evidence="1">
    <location>
        <begin position="17"/>
        <end position="68"/>
    </location>
</feature>
<proteinExistence type="predicted"/>
<accession>A0AAV2NGM3</accession>
<reference evidence="2" key="1">
    <citation type="submission" date="2024-04" db="EMBL/GenBank/DDBJ databases">
        <authorList>
            <consortium name="Molecular Ecology Group"/>
        </authorList>
    </citation>
    <scope>NUCLEOTIDE SEQUENCE</scope>
</reference>
<evidence type="ECO:0000256" key="1">
    <source>
        <dbReference type="SAM" id="MobiDB-lite"/>
    </source>
</evidence>
<dbReference type="Proteomes" id="UP001497644">
    <property type="component" value="Chromosome 15"/>
</dbReference>
<dbReference type="AlphaFoldDB" id="A0AAV2NGM3"/>
<organism evidence="2 3">
    <name type="scientific">Lasius platythorax</name>
    <dbReference type="NCBI Taxonomy" id="488582"/>
    <lineage>
        <taxon>Eukaryota</taxon>
        <taxon>Metazoa</taxon>
        <taxon>Ecdysozoa</taxon>
        <taxon>Arthropoda</taxon>
        <taxon>Hexapoda</taxon>
        <taxon>Insecta</taxon>
        <taxon>Pterygota</taxon>
        <taxon>Neoptera</taxon>
        <taxon>Endopterygota</taxon>
        <taxon>Hymenoptera</taxon>
        <taxon>Apocrita</taxon>
        <taxon>Aculeata</taxon>
        <taxon>Formicoidea</taxon>
        <taxon>Formicidae</taxon>
        <taxon>Formicinae</taxon>
        <taxon>Lasius</taxon>
        <taxon>Lasius</taxon>
    </lineage>
</organism>
<keyword evidence="3" id="KW-1185">Reference proteome</keyword>
<feature type="compositionally biased region" description="Polar residues" evidence="1">
    <location>
        <begin position="17"/>
        <end position="28"/>
    </location>
</feature>
<sequence>MRAYAFTPIKLSTQYKMAPPTGQSTTRAISGGFVPPTAHRAREREKMRDEGGGKGGRDRWNSRLKARL</sequence>
<dbReference type="EMBL" id="OZ034838">
    <property type="protein sequence ID" value="CAL1679284.1"/>
    <property type="molecule type" value="Genomic_DNA"/>
</dbReference>
<feature type="compositionally biased region" description="Basic and acidic residues" evidence="1">
    <location>
        <begin position="40"/>
        <end position="61"/>
    </location>
</feature>
<evidence type="ECO:0000313" key="2">
    <source>
        <dbReference type="EMBL" id="CAL1679284.1"/>
    </source>
</evidence>
<evidence type="ECO:0000313" key="3">
    <source>
        <dbReference type="Proteomes" id="UP001497644"/>
    </source>
</evidence>
<name>A0AAV2NGM3_9HYME</name>
<protein>
    <submittedName>
        <fullName evidence="2">Uncharacterized protein</fullName>
    </submittedName>
</protein>